<name>A0ABU6Y2Z6_9FABA</name>
<reference evidence="2 3" key="1">
    <citation type="journal article" date="2023" name="Plants (Basel)">
        <title>Bridging the Gap: Combining Genomics and Transcriptomics Approaches to Understand Stylosanthes scabra, an Orphan Legume from the Brazilian Caatinga.</title>
        <authorList>
            <person name="Ferreira-Neto J.R.C."/>
            <person name="da Silva M.D."/>
            <person name="Binneck E."/>
            <person name="de Melo N.F."/>
            <person name="da Silva R.H."/>
            <person name="de Melo A.L.T.M."/>
            <person name="Pandolfi V."/>
            <person name="Bustamante F.O."/>
            <person name="Brasileiro-Vidal A.C."/>
            <person name="Benko-Iseppon A.M."/>
        </authorList>
    </citation>
    <scope>NUCLEOTIDE SEQUENCE [LARGE SCALE GENOMIC DNA]</scope>
    <source>
        <tissue evidence="2">Leaves</tissue>
    </source>
</reference>
<organism evidence="2 3">
    <name type="scientific">Stylosanthes scabra</name>
    <dbReference type="NCBI Taxonomy" id="79078"/>
    <lineage>
        <taxon>Eukaryota</taxon>
        <taxon>Viridiplantae</taxon>
        <taxon>Streptophyta</taxon>
        <taxon>Embryophyta</taxon>
        <taxon>Tracheophyta</taxon>
        <taxon>Spermatophyta</taxon>
        <taxon>Magnoliopsida</taxon>
        <taxon>eudicotyledons</taxon>
        <taxon>Gunneridae</taxon>
        <taxon>Pentapetalae</taxon>
        <taxon>rosids</taxon>
        <taxon>fabids</taxon>
        <taxon>Fabales</taxon>
        <taxon>Fabaceae</taxon>
        <taxon>Papilionoideae</taxon>
        <taxon>50 kb inversion clade</taxon>
        <taxon>dalbergioids sensu lato</taxon>
        <taxon>Dalbergieae</taxon>
        <taxon>Pterocarpus clade</taxon>
        <taxon>Stylosanthes</taxon>
    </lineage>
</organism>
<feature type="region of interest" description="Disordered" evidence="1">
    <location>
        <begin position="1"/>
        <end position="21"/>
    </location>
</feature>
<comment type="caution">
    <text evidence="2">The sequence shown here is derived from an EMBL/GenBank/DDBJ whole genome shotgun (WGS) entry which is preliminary data.</text>
</comment>
<evidence type="ECO:0000256" key="1">
    <source>
        <dbReference type="SAM" id="MobiDB-lite"/>
    </source>
</evidence>
<sequence length="93" mass="10378">MTGVASPQKDHARGTGQSRKAIRPTPLLAYWQFLDRTRGSIFRSRARGPGDSRIVPMTAGYSWKPGAELRTPSNTCSKCELNPELWFRCHTAS</sequence>
<evidence type="ECO:0000313" key="3">
    <source>
        <dbReference type="Proteomes" id="UP001341840"/>
    </source>
</evidence>
<proteinExistence type="predicted"/>
<accession>A0ABU6Y2Z6</accession>
<dbReference type="EMBL" id="JASCZI010241670">
    <property type="protein sequence ID" value="MED6204186.1"/>
    <property type="molecule type" value="Genomic_DNA"/>
</dbReference>
<evidence type="ECO:0000313" key="2">
    <source>
        <dbReference type="EMBL" id="MED6204186.1"/>
    </source>
</evidence>
<gene>
    <name evidence="2" type="ORF">PIB30_006942</name>
</gene>
<keyword evidence="3" id="KW-1185">Reference proteome</keyword>
<protein>
    <submittedName>
        <fullName evidence="2">Uncharacterized protein</fullName>
    </submittedName>
</protein>
<dbReference type="Proteomes" id="UP001341840">
    <property type="component" value="Unassembled WGS sequence"/>
</dbReference>